<feature type="domain" description="FAD-binding PCMH-type" evidence="5">
    <location>
        <begin position="33"/>
        <end position="208"/>
    </location>
</feature>
<dbReference type="PANTHER" id="PTHR42973:SF7">
    <property type="entry name" value="FAD-BINDING PCMH-TYPE DOMAIN-CONTAINING PROTEIN"/>
    <property type="match status" value="1"/>
</dbReference>
<dbReference type="GO" id="GO:0016491">
    <property type="term" value="F:oxidoreductase activity"/>
    <property type="evidence" value="ECO:0007669"/>
    <property type="project" value="UniProtKB-KW"/>
</dbReference>
<dbReference type="Gene3D" id="3.40.462.20">
    <property type="match status" value="1"/>
</dbReference>
<dbReference type="AlphaFoldDB" id="A0A6A5Z6H4"/>
<dbReference type="OrthoDB" id="415825at2759"/>
<proteinExistence type="inferred from homology"/>
<dbReference type="InterPro" id="IPR050416">
    <property type="entry name" value="FAD-linked_Oxidoreductase"/>
</dbReference>
<keyword evidence="2" id="KW-0285">Flavoprotein</keyword>
<dbReference type="EMBL" id="ML977325">
    <property type="protein sequence ID" value="KAF2114624.1"/>
    <property type="molecule type" value="Genomic_DNA"/>
</dbReference>
<name>A0A6A5Z6H4_9PLEO</name>
<dbReference type="InterPro" id="IPR016169">
    <property type="entry name" value="FAD-bd_PCMH_sub2"/>
</dbReference>
<dbReference type="Pfam" id="PF01565">
    <property type="entry name" value="FAD_binding_4"/>
    <property type="match status" value="1"/>
</dbReference>
<dbReference type="InterPro" id="IPR016166">
    <property type="entry name" value="FAD-bd_PCMH"/>
</dbReference>
<protein>
    <recommendedName>
        <fullName evidence="5">FAD-binding PCMH-type domain-containing protein</fullName>
    </recommendedName>
</protein>
<accession>A0A6A5Z6H4</accession>
<dbReference type="InterPro" id="IPR036318">
    <property type="entry name" value="FAD-bd_PCMH-like_sf"/>
</dbReference>
<comment type="similarity">
    <text evidence="1">Belongs to the oxygen-dependent FAD-linked oxidoreductase family.</text>
</comment>
<evidence type="ECO:0000256" key="4">
    <source>
        <dbReference type="ARBA" id="ARBA00023002"/>
    </source>
</evidence>
<keyword evidence="7" id="KW-1185">Reference proteome</keyword>
<keyword evidence="4" id="KW-0560">Oxidoreductase</keyword>
<dbReference type="Gene3D" id="3.30.465.10">
    <property type="match status" value="1"/>
</dbReference>
<keyword evidence="3" id="KW-0274">FAD</keyword>
<dbReference type="GO" id="GO:0071949">
    <property type="term" value="F:FAD binding"/>
    <property type="evidence" value="ECO:0007669"/>
    <property type="project" value="InterPro"/>
</dbReference>
<gene>
    <name evidence="6" type="ORF">BDV96DRAFT_600585</name>
</gene>
<evidence type="ECO:0000313" key="7">
    <source>
        <dbReference type="Proteomes" id="UP000799770"/>
    </source>
</evidence>
<evidence type="ECO:0000256" key="3">
    <source>
        <dbReference type="ARBA" id="ARBA00022827"/>
    </source>
</evidence>
<sequence length="481" mass="52074">MDIRQALPEGCKVETPTPETQLHDVVSRWSDAQVSLPYAVVTPLSSEDIIAAITFASQNNLKIVPTNGGHGSYVPITSKTLYLDMKNFKDISLDEEHSEVTISGGCLSGEVLKYLAGSGEGWFTTLPNANPVGVVGAFLGGLSHSLNGLKGFGIDHVRSITIIPFSDQKARTLTPGSRGGDGDLLNVLCGAGHGLGIVTSITLKAWKISSLNMNDDKIWTRRLIFPAPAISTAAELYTSLTQQEGGIAPELTAVLAFLRAPPTAPVPGAPMIMVALNFFGPSSEADKVCAASFEEKYVDKATVKVTVPTPFEALNEGVEALNAHGGFKEYHGCFCAEIDEKSIVEAFEAWKGFTDGEGLKKRGRSYVVVGSWSTGQLLKHKKETGGRFFDARERGVFVQAAPWYADSKDKEEADGFGKSVVQSMRQRDEEKGLQKRTFVNNLIAGQDMREVYSASQIEEIKRVKGIWDPRSVGWSPVIEGW</sequence>
<organism evidence="6 7">
    <name type="scientific">Lophiotrema nucula</name>
    <dbReference type="NCBI Taxonomy" id="690887"/>
    <lineage>
        <taxon>Eukaryota</taxon>
        <taxon>Fungi</taxon>
        <taxon>Dikarya</taxon>
        <taxon>Ascomycota</taxon>
        <taxon>Pezizomycotina</taxon>
        <taxon>Dothideomycetes</taxon>
        <taxon>Pleosporomycetidae</taxon>
        <taxon>Pleosporales</taxon>
        <taxon>Lophiotremataceae</taxon>
        <taxon>Lophiotrema</taxon>
    </lineage>
</organism>
<dbReference type="PROSITE" id="PS51387">
    <property type="entry name" value="FAD_PCMH"/>
    <property type="match status" value="1"/>
</dbReference>
<evidence type="ECO:0000256" key="1">
    <source>
        <dbReference type="ARBA" id="ARBA00005466"/>
    </source>
</evidence>
<evidence type="ECO:0000259" key="5">
    <source>
        <dbReference type="PROSITE" id="PS51387"/>
    </source>
</evidence>
<evidence type="ECO:0000256" key="2">
    <source>
        <dbReference type="ARBA" id="ARBA00022630"/>
    </source>
</evidence>
<dbReference type="SUPFAM" id="SSF56176">
    <property type="entry name" value="FAD-binding/transporter-associated domain-like"/>
    <property type="match status" value="1"/>
</dbReference>
<reference evidence="6" key="1">
    <citation type="journal article" date="2020" name="Stud. Mycol.">
        <title>101 Dothideomycetes genomes: a test case for predicting lifestyles and emergence of pathogens.</title>
        <authorList>
            <person name="Haridas S."/>
            <person name="Albert R."/>
            <person name="Binder M."/>
            <person name="Bloem J."/>
            <person name="Labutti K."/>
            <person name="Salamov A."/>
            <person name="Andreopoulos B."/>
            <person name="Baker S."/>
            <person name="Barry K."/>
            <person name="Bills G."/>
            <person name="Bluhm B."/>
            <person name="Cannon C."/>
            <person name="Castanera R."/>
            <person name="Culley D."/>
            <person name="Daum C."/>
            <person name="Ezra D."/>
            <person name="Gonzalez J."/>
            <person name="Henrissat B."/>
            <person name="Kuo A."/>
            <person name="Liang C."/>
            <person name="Lipzen A."/>
            <person name="Lutzoni F."/>
            <person name="Magnuson J."/>
            <person name="Mondo S."/>
            <person name="Nolan M."/>
            <person name="Ohm R."/>
            <person name="Pangilinan J."/>
            <person name="Park H.-J."/>
            <person name="Ramirez L."/>
            <person name="Alfaro M."/>
            <person name="Sun H."/>
            <person name="Tritt A."/>
            <person name="Yoshinaga Y."/>
            <person name="Zwiers L.-H."/>
            <person name="Turgeon B."/>
            <person name="Goodwin S."/>
            <person name="Spatafora J."/>
            <person name="Crous P."/>
            <person name="Grigoriev I."/>
        </authorList>
    </citation>
    <scope>NUCLEOTIDE SEQUENCE</scope>
    <source>
        <strain evidence="6">CBS 627.86</strain>
    </source>
</reference>
<dbReference type="InterPro" id="IPR006094">
    <property type="entry name" value="Oxid_FAD_bind_N"/>
</dbReference>
<dbReference type="PANTHER" id="PTHR42973">
    <property type="entry name" value="BINDING OXIDOREDUCTASE, PUTATIVE (AFU_ORTHOLOGUE AFUA_1G17690)-RELATED"/>
    <property type="match status" value="1"/>
</dbReference>
<dbReference type="Proteomes" id="UP000799770">
    <property type="component" value="Unassembled WGS sequence"/>
</dbReference>
<evidence type="ECO:0000313" key="6">
    <source>
        <dbReference type="EMBL" id="KAF2114624.1"/>
    </source>
</evidence>